<evidence type="ECO:0000256" key="4">
    <source>
        <dbReference type="ARBA" id="ARBA00023163"/>
    </source>
</evidence>
<sequence length="642" mass="71421">MESHDSSGTAVTPNGVPAPYGRACTNCAKAKCRCIYRTAGSGCERCYRLKKECVPSVSVRKRNGKRTHVSRAAQLEAKLEDLVSLLRHQTVPGASELRVNASGEQLGTASTASATPSYSTQSTASPAGDSPPRPIPASVLHRQMPDCSARNGRTGPVAPGTLLHEVFQPQDAQNNHTSPPPIDSPGLPPCSYMPNPLEAAESLVTFRQYMLIFLPFVHLPATMREDMLRETYPFLWFSIMTVTCKNADKRVLMSEAVKKFIAQKLVVEHEKDLDLLLALLVILGWSHHYLRKERGMLSVMGSLAKSIVFDLGLNKIPSEPYISYCLKTPFNPPPREKTQDELRAVLACFLLTSQISHSLKRLDALNWTPHLDECLLTLSQKREWEGDDLLVAQVKVQLIVEQLNRFTVQSPDNTPPSYYISALHTQLQTIKAQLPQHLQQNDTILSAVSYTELAIHEAAFSKPRGQLNTGIPDMKRYEAMEACLSAIKDWFTRHFSIPSYVYVGMTFSYWCHLAHCLLALYRLSVLDDPAWDRRAVRSKLDVISICERLKFGFEEIAMKMRMDSGPTVEEDGFCMFGKMLQRVGDAWSAELAQILGDNGGNGGMDGGNGMDAAGLMNIPLLQFDDSETWMAGLFDINWVVDP</sequence>
<evidence type="ECO:0000313" key="9">
    <source>
        <dbReference type="Proteomes" id="UP001321749"/>
    </source>
</evidence>
<dbReference type="Gene3D" id="4.10.240.10">
    <property type="entry name" value="Zn(2)-C6 fungal-type DNA-binding domain"/>
    <property type="match status" value="1"/>
</dbReference>
<evidence type="ECO:0000256" key="2">
    <source>
        <dbReference type="ARBA" id="ARBA00023015"/>
    </source>
</evidence>
<evidence type="ECO:0000259" key="7">
    <source>
        <dbReference type="PROSITE" id="PS00463"/>
    </source>
</evidence>
<organism evidence="8 9">
    <name type="scientific">Cladorrhinum samala</name>
    <dbReference type="NCBI Taxonomy" id="585594"/>
    <lineage>
        <taxon>Eukaryota</taxon>
        <taxon>Fungi</taxon>
        <taxon>Dikarya</taxon>
        <taxon>Ascomycota</taxon>
        <taxon>Pezizomycotina</taxon>
        <taxon>Sordariomycetes</taxon>
        <taxon>Sordariomycetidae</taxon>
        <taxon>Sordariales</taxon>
        <taxon>Podosporaceae</taxon>
        <taxon>Cladorrhinum</taxon>
    </lineage>
</organism>
<name>A0AAV9HQH3_9PEZI</name>
<evidence type="ECO:0000256" key="3">
    <source>
        <dbReference type="ARBA" id="ARBA00023125"/>
    </source>
</evidence>
<dbReference type="CDD" id="cd12148">
    <property type="entry name" value="fungal_TF_MHR"/>
    <property type="match status" value="1"/>
</dbReference>
<reference evidence="8" key="2">
    <citation type="submission" date="2023-06" db="EMBL/GenBank/DDBJ databases">
        <authorList>
            <consortium name="Lawrence Berkeley National Laboratory"/>
            <person name="Mondo S.J."/>
            <person name="Hensen N."/>
            <person name="Bonometti L."/>
            <person name="Westerberg I."/>
            <person name="Brannstrom I.O."/>
            <person name="Guillou S."/>
            <person name="Cros-Aarteil S."/>
            <person name="Calhoun S."/>
            <person name="Haridas S."/>
            <person name="Kuo A."/>
            <person name="Pangilinan J."/>
            <person name="Riley R."/>
            <person name="Labutti K."/>
            <person name="Andreopoulos B."/>
            <person name="Lipzen A."/>
            <person name="Chen C."/>
            <person name="Yanf M."/>
            <person name="Daum C."/>
            <person name="Ng V."/>
            <person name="Clum A."/>
            <person name="Steindorff A."/>
            <person name="Ohm R."/>
            <person name="Martin F."/>
            <person name="Silar P."/>
            <person name="Natvig D."/>
            <person name="Lalanne C."/>
            <person name="Gautier V."/>
            <person name="Ament-Velasquez S.L."/>
            <person name="Kruys A."/>
            <person name="Hutchinson M.I."/>
            <person name="Powell A.J."/>
            <person name="Barry K."/>
            <person name="Miller A.N."/>
            <person name="Grigoriev I.V."/>
            <person name="Debuchy R."/>
            <person name="Gladieux P."/>
            <person name="Thoren M.H."/>
            <person name="Johannesson H."/>
        </authorList>
    </citation>
    <scope>NUCLEOTIDE SEQUENCE</scope>
    <source>
        <strain evidence="8">PSN324</strain>
    </source>
</reference>
<feature type="domain" description="Zn(2)-C6 fungal-type" evidence="7">
    <location>
        <begin position="23"/>
        <end position="53"/>
    </location>
</feature>
<comment type="caution">
    <text evidence="8">The sequence shown here is derived from an EMBL/GenBank/DDBJ whole genome shotgun (WGS) entry which is preliminary data.</text>
</comment>
<dbReference type="Proteomes" id="UP001321749">
    <property type="component" value="Unassembled WGS sequence"/>
</dbReference>
<dbReference type="InterPro" id="IPR051089">
    <property type="entry name" value="prtT"/>
</dbReference>
<proteinExistence type="predicted"/>
<evidence type="ECO:0000256" key="1">
    <source>
        <dbReference type="ARBA" id="ARBA00004123"/>
    </source>
</evidence>
<dbReference type="GO" id="GO:0008270">
    <property type="term" value="F:zinc ion binding"/>
    <property type="evidence" value="ECO:0007669"/>
    <property type="project" value="InterPro"/>
</dbReference>
<dbReference type="GO" id="GO:0000981">
    <property type="term" value="F:DNA-binding transcription factor activity, RNA polymerase II-specific"/>
    <property type="evidence" value="ECO:0007669"/>
    <property type="project" value="InterPro"/>
</dbReference>
<evidence type="ECO:0000256" key="5">
    <source>
        <dbReference type="ARBA" id="ARBA00023242"/>
    </source>
</evidence>
<keyword evidence="4" id="KW-0804">Transcription</keyword>
<reference evidence="8" key="1">
    <citation type="journal article" date="2023" name="Mol. Phylogenet. Evol.">
        <title>Genome-scale phylogeny and comparative genomics of the fungal order Sordariales.</title>
        <authorList>
            <person name="Hensen N."/>
            <person name="Bonometti L."/>
            <person name="Westerberg I."/>
            <person name="Brannstrom I.O."/>
            <person name="Guillou S."/>
            <person name="Cros-Aarteil S."/>
            <person name="Calhoun S."/>
            <person name="Haridas S."/>
            <person name="Kuo A."/>
            <person name="Mondo S."/>
            <person name="Pangilinan J."/>
            <person name="Riley R."/>
            <person name="LaButti K."/>
            <person name="Andreopoulos B."/>
            <person name="Lipzen A."/>
            <person name="Chen C."/>
            <person name="Yan M."/>
            <person name="Daum C."/>
            <person name="Ng V."/>
            <person name="Clum A."/>
            <person name="Steindorff A."/>
            <person name="Ohm R.A."/>
            <person name="Martin F."/>
            <person name="Silar P."/>
            <person name="Natvig D.O."/>
            <person name="Lalanne C."/>
            <person name="Gautier V."/>
            <person name="Ament-Velasquez S.L."/>
            <person name="Kruys A."/>
            <person name="Hutchinson M.I."/>
            <person name="Powell A.J."/>
            <person name="Barry K."/>
            <person name="Miller A.N."/>
            <person name="Grigoriev I.V."/>
            <person name="Debuchy R."/>
            <person name="Gladieux P."/>
            <person name="Hiltunen Thoren M."/>
            <person name="Johannesson H."/>
        </authorList>
    </citation>
    <scope>NUCLEOTIDE SEQUENCE</scope>
    <source>
        <strain evidence="8">PSN324</strain>
    </source>
</reference>
<dbReference type="GO" id="GO:0000976">
    <property type="term" value="F:transcription cis-regulatory region binding"/>
    <property type="evidence" value="ECO:0007669"/>
    <property type="project" value="TreeGrafter"/>
</dbReference>
<keyword evidence="9" id="KW-1185">Reference proteome</keyword>
<keyword evidence="5" id="KW-0539">Nucleus</keyword>
<comment type="subcellular location">
    <subcellularLocation>
        <location evidence="1">Nucleus</location>
    </subcellularLocation>
</comment>
<protein>
    <recommendedName>
        <fullName evidence="7">Zn(2)-C6 fungal-type domain-containing protein</fullName>
    </recommendedName>
</protein>
<evidence type="ECO:0000256" key="6">
    <source>
        <dbReference type="SAM" id="MobiDB-lite"/>
    </source>
</evidence>
<dbReference type="AlphaFoldDB" id="A0AAV9HQH3"/>
<dbReference type="EMBL" id="MU864980">
    <property type="protein sequence ID" value="KAK4461971.1"/>
    <property type="molecule type" value="Genomic_DNA"/>
</dbReference>
<dbReference type="SUPFAM" id="SSF57701">
    <property type="entry name" value="Zn2/Cys6 DNA-binding domain"/>
    <property type="match status" value="1"/>
</dbReference>
<feature type="region of interest" description="Disordered" evidence="6">
    <location>
        <begin position="96"/>
        <end position="139"/>
    </location>
</feature>
<keyword evidence="3" id="KW-0238">DNA-binding</keyword>
<dbReference type="PROSITE" id="PS00463">
    <property type="entry name" value="ZN2_CY6_FUNGAL_1"/>
    <property type="match status" value="1"/>
</dbReference>
<keyword evidence="2" id="KW-0805">Transcription regulation</keyword>
<dbReference type="PANTHER" id="PTHR31845">
    <property type="entry name" value="FINGER DOMAIN PROTEIN, PUTATIVE-RELATED"/>
    <property type="match status" value="1"/>
</dbReference>
<dbReference type="PANTHER" id="PTHR31845:SF32">
    <property type="entry name" value="MISCELLANEOUS ZN(II)2CYS6 TRANSCRIPTION FACTOR (EUROFUNG)-RELATED"/>
    <property type="match status" value="1"/>
</dbReference>
<dbReference type="InterPro" id="IPR036864">
    <property type="entry name" value="Zn2-C6_fun-type_DNA-bd_sf"/>
</dbReference>
<feature type="compositionally biased region" description="Low complexity" evidence="6">
    <location>
        <begin position="108"/>
        <end position="127"/>
    </location>
</feature>
<evidence type="ECO:0000313" key="8">
    <source>
        <dbReference type="EMBL" id="KAK4461971.1"/>
    </source>
</evidence>
<gene>
    <name evidence="8" type="ORF">QBC42DRAFT_226150</name>
</gene>
<accession>A0AAV9HQH3</accession>
<dbReference type="InterPro" id="IPR001138">
    <property type="entry name" value="Zn2Cys6_DnaBD"/>
</dbReference>
<dbReference type="GO" id="GO:0005634">
    <property type="term" value="C:nucleus"/>
    <property type="evidence" value="ECO:0007669"/>
    <property type="project" value="UniProtKB-SubCell"/>
</dbReference>